<sequence>MSSNQDAKNEGSSGLSWGSTLVVLAIAILAAALIAYRMIYPFFHGRHH</sequence>
<accession>A0A841K396</accession>
<comment type="caution">
    <text evidence="2">The sequence shown here is derived from an EMBL/GenBank/DDBJ whole genome shotgun (WGS) entry which is preliminary data.</text>
</comment>
<protein>
    <submittedName>
        <fullName evidence="2">Uncharacterized protein</fullName>
    </submittedName>
</protein>
<name>A0A841K396_9BACT</name>
<evidence type="ECO:0000256" key="1">
    <source>
        <dbReference type="SAM" id="Phobius"/>
    </source>
</evidence>
<dbReference type="Proteomes" id="UP000538666">
    <property type="component" value="Unassembled WGS sequence"/>
</dbReference>
<dbReference type="AlphaFoldDB" id="A0A841K396"/>
<evidence type="ECO:0000313" key="3">
    <source>
        <dbReference type="Proteomes" id="UP000538666"/>
    </source>
</evidence>
<evidence type="ECO:0000313" key="2">
    <source>
        <dbReference type="EMBL" id="MBB6145631.1"/>
    </source>
</evidence>
<feature type="transmembrane region" description="Helical" evidence="1">
    <location>
        <begin position="15"/>
        <end position="36"/>
    </location>
</feature>
<dbReference type="EMBL" id="JACHEK010000007">
    <property type="protein sequence ID" value="MBB6145631.1"/>
    <property type="molecule type" value="Genomic_DNA"/>
</dbReference>
<keyword evidence="1" id="KW-1133">Transmembrane helix</keyword>
<gene>
    <name evidence="2" type="ORF">HNQ77_003592</name>
</gene>
<reference evidence="2 3" key="1">
    <citation type="submission" date="2020-08" db="EMBL/GenBank/DDBJ databases">
        <title>Genomic Encyclopedia of Type Strains, Phase IV (KMG-IV): sequencing the most valuable type-strain genomes for metagenomic binning, comparative biology and taxonomic classification.</title>
        <authorList>
            <person name="Goeker M."/>
        </authorList>
    </citation>
    <scope>NUCLEOTIDE SEQUENCE [LARGE SCALE GENOMIC DNA]</scope>
    <source>
        <strain evidence="2 3">DSM 103733</strain>
    </source>
</reference>
<proteinExistence type="predicted"/>
<keyword evidence="1" id="KW-0472">Membrane</keyword>
<keyword evidence="3" id="KW-1185">Reference proteome</keyword>
<keyword evidence="1" id="KW-0812">Transmembrane</keyword>
<organism evidence="2 3">
    <name type="scientific">Silvibacterium bohemicum</name>
    <dbReference type="NCBI Taxonomy" id="1577686"/>
    <lineage>
        <taxon>Bacteria</taxon>
        <taxon>Pseudomonadati</taxon>
        <taxon>Acidobacteriota</taxon>
        <taxon>Terriglobia</taxon>
        <taxon>Terriglobales</taxon>
        <taxon>Acidobacteriaceae</taxon>
        <taxon>Silvibacterium</taxon>
    </lineage>
</organism>
<dbReference type="RefSeq" id="WP_156186051.1">
    <property type="nucleotide sequence ID" value="NZ_JACHEK010000007.1"/>
</dbReference>